<reference evidence="1" key="1">
    <citation type="submission" date="2016-04" db="EMBL/GenBank/DDBJ databases">
        <authorList>
            <person name="Tabuchi Yagui T.R."/>
        </authorList>
    </citation>
    <scope>NUCLEOTIDE SEQUENCE [LARGE SCALE GENOMIC DNA]</scope>
    <source>
        <strain evidence="1">NIES-26</strain>
    </source>
</reference>
<accession>A0A367RQI8</accession>
<evidence type="ECO:0000313" key="1">
    <source>
        <dbReference type="EMBL" id="RCJ37970.1"/>
    </source>
</evidence>
<gene>
    <name evidence="1" type="ORF">A6770_39945</name>
</gene>
<sequence>MEYYLRLGLACFYRFLIPQGGKSVMIDALSQEFSTFGTQKYCRYKTMLSKRFADSRLKTLDIQEKNNGITITIRNQLVTRNHRYGFR</sequence>
<organism evidence="1 2">
    <name type="scientific">Nostoc minutum NIES-26</name>
    <dbReference type="NCBI Taxonomy" id="1844469"/>
    <lineage>
        <taxon>Bacteria</taxon>
        <taxon>Bacillati</taxon>
        <taxon>Cyanobacteriota</taxon>
        <taxon>Cyanophyceae</taxon>
        <taxon>Nostocales</taxon>
        <taxon>Nostocaceae</taxon>
        <taxon>Nostoc</taxon>
    </lineage>
</organism>
<protein>
    <submittedName>
        <fullName evidence="1">Uncharacterized protein</fullName>
    </submittedName>
</protein>
<dbReference type="AlphaFoldDB" id="A0A367RQI8"/>
<proteinExistence type="predicted"/>
<comment type="caution">
    <text evidence="1">The sequence shown here is derived from an EMBL/GenBank/DDBJ whole genome shotgun (WGS) entry which is preliminary data.</text>
</comment>
<name>A0A367RQI8_9NOSO</name>
<evidence type="ECO:0000313" key="2">
    <source>
        <dbReference type="Proteomes" id="UP000252107"/>
    </source>
</evidence>
<dbReference type="Proteomes" id="UP000252107">
    <property type="component" value="Unassembled WGS sequence"/>
</dbReference>
<dbReference type="EMBL" id="LXQD01000105">
    <property type="protein sequence ID" value="RCJ37970.1"/>
    <property type="molecule type" value="Genomic_DNA"/>
</dbReference>
<keyword evidence="2" id="KW-1185">Reference proteome</keyword>